<accession>A0A6M3K0R0</accession>
<dbReference type="EMBL" id="MT142156">
    <property type="protein sequence ID" value="QJA75328.1"/>
    <property type="molecule type" value="Genomic_DNA"/>
</dbReference>
<organism evidence="2">
    <name type="scientific">viral metagenome</name>
    <dbReference type="NCBI Taxonomy" id="1070528"/>
    <lineage>
        <taxon>unclassified sequences</taxon>
        <taxon>metagenomes</taxon>
        <taxon>organismal metagenomes</taxon>
    </lineage>
</organism>
<proteinExistence type="predicted"/>
<gene>
    <name evidence="2" type="ORF">MM415A01816_0007</name>
</gene>
<reference evidence="2" key="1">
    <citation type="submission" date="2020-03" db="EMBL/GenBank/DDBJ databases">
        <title>The deep terrestrial virosphere.</title>
        <authorList>
            <person name="Holmfeldt K."/>
            <person name="Nilsson E."/>
            <person name="Simone D."/>
            <person name="Lopez-Fernandez M."/>
            <person name="Wu X."/>
            <person name="de Brujin I."/>
            <person name="Lundin D."/>
            <person name="Andersson A."/>
            <person name="Bertilsson S."/>
            <person name="Dopson M."/>
        </authorList>
    </citation>
    <scope>NUCLEOTIDE SEQUENCE</scope>
    <source>
        <strain evidence="2">MM415A01816</strain>
    </source>
</reference>
<sequence>METPAKYNNGQDPRESSMMGDVAIIQRLDRIADSMERLETHLRIFLECIMVSNGFSEIDRLPQSDTERGLLWQMERRAEGMEANRKKKRRYRDAAAKRGNER</sequence>
<dbReference type="AlphaFoldDB" id="A0A6M3K0R0"/>
<evidence type="ECO:0000256" key="1">
    <source>
        <dbReference type="SAM" id="MobiDB-lite"/>
    </source>
</evidence>
<protein>
    <submittedName>
        <fullName evidence="2">Uncharacterized protein</fullName>
    </submittedName>
</protein>
<name>A0A6M3K0R0_9ZZZZ</name>
<feature type="region of interest" description="Disordered" evidence="1">
    <location>
        <begin position="77"/>
        <end position="102"/>
    </location>
</feature>
<feature type="compositionally biased region" description="Basic and acidic residues" evidence="1">
    <location>
        <begin position="92"/>
        <end position="102"/>
    </location>
</feature>
<evidence type="ECO:0000313" key="2">
    <source>
        <dbReference type="EMBL" id="QJA75328.1"/>
    </source>
</evidence>